<protein>
    <submittedName>
        <fullName evidence="3">Bifunctional alpha,alpha-trehalose-phosphate synthase (UDP-forming)/trehalose-phosphatase</fullName>
    </submittedName>
</protein>
<comment type="similarity">
    <text evidence="2">Belongs to the glycosyltransferase 20 family.</text>
</comment>
<evidence type="ECO:0000313" key="3">
    <source>
        <dbReference type="EMBL" id="MEN5379520.1"/>
    </source>
</evidence>
<gene>
    <name evidence="3" type="ORF">ABE541_19795</name>
</gene>
<dbReference type="PANTHER" id="PTHR10788:SF106">
    <property type="entry name" value="BCDNA.GH08860"/>
    <property type="match status" value="1"/>
</dbReference>
<evidence type="ECO:0000256" key="1">
    <source>
        <dbReference type="ARBA" id="ARBA00006330"/>
    </source>
</evidence>
<dbReference type="NCBIfam" id="TIGR01484">
    <property type="entry name" value="HAD-SF-IIB"/>
    <property type="match status" value="1"/>
</dbReference>
<dbReference type="Pfam" id="PF02358">
    <property type="entry name" value="Trehalose_PPase"/>
    <property type="match status" value="1"/>
</dbReference>
<dbReference type="Gene3D" id="3.30.70.1020">
    <property type="entry name" value="Trehalose-6-phosphate phosphatase related protein, domain 2"/>
    <property type="match status" value="1"/>
</dbReference>
<dbReference type="SUPFAM" id="SSF53756">
    <property type="entry name" value="UDP-Glycosyltransferase/glycogen phosphorylase"/>
    <property type="match status" value="1"/>
</dbReference>
<dbReference type="InterPro" id="IPR036412">
    <property type="entry name" value="HAD-like_sf"/>
</dbReference>
<dbReference type="SUPFAM" id="SSF56784">
    <property type="entry name" value="HAD-like"/>
    <property type="match status" value="1"/>
</dbReference>
<dbReference type="NCBIfam" id="TIGR00685">
    <property type="entry name" value="T6PP"/>
    <property type="match status" value="1"/>
</dbReference>
<dbReference type="PANTHER" id="PTHR10788">
    <property type="entry name" value="TREHALOSE-6-PHOSPHATE SYNTHASE"/>
    <property type="match status" value="1"/>
</dbReference>
<comment type="similarity">
    <text evidence="1">In the C-terminal section; belongs to the trehalose phosphatase family.</text>
</comment>
<evidence type="ECO:0000256" key="2">
    <source>
        <dbReference type="ARBA" id="ARBA00008799"/>
    </source>
</evidence>
<keyword evidence="4" id="KW-1185">Reference proteome</keyword>
<dbReference type="Gene3D" id="3.40.50.2000">
    <property type="entry name" value="Glycogen Phosphorylase B"/>
    <property type="match status" value="2"/>
</dbReference>
<dbReference type="EMBL" id="JBDJNQ010000010">
    <property type="protein sequence ID" value="MEN5379520.1"/>
    <property type="molecule type" value="Genomic_DNA"/>
</dbReference>
<dbReference type="InterPro" id="IPR003337">
    <property type="entry name" value="Trehalose_PPase"/>
</dbReference>
<dbReference type="InterPro" id="IPR023214">
    <property type="entry name" value="HAD_sf"/>
</dbReference>
<dbReference type="Proteomes" id="UP001409291">
    <property type="component" value="Unassembled WGS sequence"/>
</dbReference>
<dbReference type="NCBIfam" id="NF011071">
    <property type="entry name" value="PRK14501.1"/>
    <property type="match status" value="1"/>
</dbReference>
<evidence type="ECO:0000313" key="4">
    <source>
        <dbReference type="Proteomes" id="UP001409291"/>
    </source>
</evidence>
<sequence>MYKKRTIIVSNRLPIRIERKDNELQFIPSEGGLATGLGSVYKSDENIWIGWPGIIPLNTQEEEIITQGLAEHNLIPVFLTEEELKGYYEGFSNEVLWPVFHYRPSYAVYRTPDWEMYQQVNAKFSQVVDQQNVQEKDEVWIHDYQLMLLPQLVRKSYPTIAIGFFQHIPFPNDEVFRSIPWRNELLNGLLGADLIGFHTFNDTQHFLNSCAHILGLNVQNNCLHTDGRSIFTEVYPMGIDFDKFSKLANSEPIQTRAQAIKDYYKDQKIILSIDRLDYSKGIIERLLAYENLLVKYPELKGQVVLYMIVVPSRDHVAQYKQLLDEIDRTVGHINAVFGNNEWTPIAYFYNSFPMEELSALYVSADICLITSLRDGMNLVCKEYIASKENTDGVLILSELAGAAKELTQAIHINPNATDQVTEAIYKALQMPVSEQRMRLNDSIEIVKKFNVRHWVRLFFSRLREIKLFQQNEMARRINEQTKLAILDQYNRATRRLFFLDYDGTLIGFQNDAAAAIPTESLYDTLNLLQENDASQVVIISGRPHETLDSWFSDRQYYLVAEHGAWSNYPTHKWQSGAILSTRWKIPVKHIMTKFANNTAGCVIEEKSYSLAWHYRKAQPGLGQLRALELVESLRYLVQQHGLQLLMGDKVIEVKNSELNKGKAAMEIVNSYNPDFIFAIGDDATDEDMFLELPADAITIKVGNKKSAAQFYVDTQQEAVQLIEYFAYNRVKQQQINGTDSEIKKIETYDQNTEA</sequence>
<dbReference type="Pfam" id="PF00982">
    <property type="entry name" value="Glyco_transf_20"/>
    <property type="match status" value="1"/>
</dbReference>
<proteinExistence type="inferred from homology"/>
<comment type="caution">
    <text evidence="3">The sequence shown here is derived from an EMBL/GenBank/DDBJ whole genome shotgun (WGS) entry which is preliminary data.</text>
</comment>
<dbReference type="InterPro" id="IPR001830">
    <property type="entry name" value="Glyco_trans_20"/>
</dbReference>
<accession>A0ABV0BXJ9</accession>
<dbReference type="CDD" id="cd01627">
    <property type="entry name" value="HAD_TPP"/>
    <property type="match status" value="1"/>
</dbReference>
<dbReference type="InterPro" id="IPR006379">
    <property type="entry name" value="HAD-SF_hydro_IIB"/>
</dbReference>
<dbReference type="RefSeq" id="WP_168126529.1">
    <property type="nucleotide sequence ID" value="NZ_JBDJLH010000002.1"/>
</dbReference>
<reference evidence="3 4" key="1">
    <citation type="submission" date="2024-04" db="EMBL/GenBank/DDBJ databases">
        <title>WGS of bacteria from Torrens River.</title>
        <authorList>
            <person name="Wyrsch E.R."/>
            <person name="Drigo B."/>
        </authorList>
    </citation>
    <scope>NUCLEOTIDE SEQUENCE [LARGE SCALE GENOMIC DNA]</scope>
    <source>
        <strain evidence="3 4">TWI391</strain>
    </source>
</reference>
<dbReference type="CDD" id="cd03788">
    <property type="entry name" value="GT20_TPS"/>
    <property type="match status" value="1"/>
</dbReference>
<dbReference type="Gene3D" id="3.40.50.1000">
    <property type="entry name" value="HAD superfamily/HAD-like"/>
    <property type="match status" value="1"/>
</dbReference>
<name>A0ABV0BXJ9_9SPHI</name>
<organism evidence="3 4">
    <name type="scientific">Sphingobacterium kitahiroshimense</name>
    <dbReference type="NCBI Taxonomy" id="470446"/>
    <lineage>
        <taxon>Bacteria</taxon>
        <taxon>Pseudomonadati</taxon>
        <taxon>Bacteroidota</taxon>
        <taxon>Sphingobacteriia</taxon>
        <taxon>Sphingobacteriales</taxon>
        <taxon>Sphingobacteriaceae</taxon>
        <taxon>Sphingobacterium</taxon>
    </lineage>
</organism>